<comment type="caution">
    <text evidence="2">The sequence shown here is derived from an EMBL/GenBank/DDBJ whole genome shotgun (WGS) entry which is preliminary data.</text>
</comment>
<dbReference type="EMBL" id="QGKY02002305">
    <property type="protein sequence ID" value="KAF2532455.1"/>
    <property type="molecule type" value="Genomic_DNA"/>
</dbReference>
<gene>
    <name evidence="2" type="ORF">F2Q70_00030686</name>
</gene>
<feature type="region of interest" description="Disordered" evidence="1">
    <location>
        <begin position="89"/>
        <end position="139"/>
    </location>
</feature>
<evidence type="ECO:0000256" key="1">
    <source>
        <dbReference type="SAM" id="MobiDB-lite"/>
    </source>
</evidence>
<sequence length="139" mass="15231">MRTDPGTSLVERLITERVGSGGIVGFVANKVVAREKTVSSVPKGNNMIGSQQGNSKGTMVLTIEASVGGSLLSREGAILGRADYSRKEWRRDLAGQEGKGQEEKGQGEDHRRWETTVSDRKYRREQPNESALVTESKRV</sequence>
<feature type="compositionally biased region" description="Basic and acidic residues" evidence="1">
    <location>
        <begin position="89"/>
        <end position="127"/>
    </location>
</feature>
<proteinExistence type="predicted"/>
<name>A0A8S9FFJ6_BRACR</name>
<reference evidence="2" key="1">
    <citation type="submission" date="2019-12" db="EMBL/GenBank/DDBJ databases">
        <title>Genome sequencing and annotation of Brassica cretica.</title>
        <authorList>
            <person name="Studholme D.J."/>
            <person name="Sarris P.F."/>
        </authorList>
    </citation>
    <scope>NUCLEOTIDE SEQUENCE</scope>
    <source>
        <strain evidence="2">PFS-102/07</strain>
        <tissue evidence="2">Leaf</tissue>
    </source>
</reference>
<dbReference type="AlphaFoldDB" id="A0A8S9FFJ6"/>
<accession>A0A8S9FFJ6</accession>
<protein>
    <submittedName>
        <fullName evidence="2">Uncharacterized protein</fullName>
    </submittedName>
</protein>
<organism evidence="2">
    <name type="scientific">Brassica cretica</name>
    <name type="common">Mustard</name>
    <dbReference type="NCBI Taxonomy" id="69181"/>
    <lineage>
        <taxon>Eukaryota</taxon>
        <taxon>Viridiplantae</taxon>
        <taxon>Streptophyta</taxon>
        <taxon>Embryophyta</taxon>
        <taxon>Tracheophyta</taxon>
        <taxon>Spermatophyta</taxon>
        <taxon>Magnoliopsida</taxon>
        <taxon>eudicotyledons</taxon>
        <taxon>Gunneridae</taxon>
        <taxon>Pentapetalae</taxon>
        <taxon>rosids</taxon>
        <taxon>malvids</taxon>
        <taxon>Brassicales</taxon>
        <taxon>Brassicaceae</taxon>
        <taxon>Brassiceae</taxon>
        <taxon>Brassica</taxon>
    </lineage>
</organism>
<evidence type="ECO:0000313" key="2">
    <source>
        <dbReference type="EMBL" id="KAF2532455.1"/>
    </source>
</evidence>